<evidence type="ECO:0000256" key="1">
    <source>
        <dbReference type="SAM" id="Coils"/>
    </source>
</evidence>
<reference evidence="2" key="1">
    <citation type="submission" date="2009-10" db="EMBL/GenBank/DDBJ databases">
        <title>Complete sequence of chromosome of Methanocaldococcus vulcanius M7.</title>
        <authorList>
            <consortium name="US DOE Joint Genome Institute"/>
            <person name="Lucas S."/>
            <person name="Copeland A."/>
            <person name="Lapidus A."/>
            <person name="Glavina del Rio T."/>
            <person name="Dalin E."/>
            <person name="Tice H."/>
            <person name="Bruce D."/>
            <person name="Goodwin L."/>
            <person name="Pitluck S."/>
            <person name="Lcollab F.I."/>
            <person name="Brettin T."/>
            <person name="Detter J.C."/>
            <person name="Han C."/>
            <person name="Tapia R."/>
            <person name="Kuske C.R."/>
            <person name="Schmutz J."/>
            <person name="Larimer F."/>
            <person name="Land M."/>
            <person name="Hauser L."/>
            <person name="Kyrpides N."/>
            <person name="Ovchinikova G."/>
            <person name="Sieprawska-Lupa M."/>
            <person name="Whitman W.B."/>
            <person name="Woyke T."/>
        </authorList>
    </citation>
    <scope>NUCLEOTIDE SEQUENCE [LARGE SCALE GENOMIC DNA]</scope>
    <source>
        <strain evidence="2">M7</strain>
    </source>
</reference>
<dbReference type="KEGG" id="mvu:Metvu_1494"/>
<evidence type="ECO:0000313" key="2">
    <source>
        <dbReference type="EMBL" id="ACX73347.1"/>
    </source>
</evidence>
<dbReference type="Proteomes" id="UP000002063">
    <property type="component" value="Chromosome"/>
</dbReference>
<proteinExistence type="predicted"/>
<evidence type="ECO:0000313" key="3">
    <source>
        <dbReference type="Proteomes" id="UP000002063"/>
    </source>
</evidence>
<gene>
    <name evidence="2" type="ordered locus">Metvu_1494</name>
</gene>
<dbReference type="GeneID" id="8513840"/>
<dbReference type="RefSeq" id="WP_015733566.1">
    <property type="nucleotide sequence ID" value="NC_013407.1"/>
</dbReference>
<organism evidence="2 3">
    <name type="scientific">Methanocaldococcus vulcanius (strain ATCC 700851 / DSM 12094 / M7)</name>
    <name type="common">Methanococcus vulcanius</name>
    <dbReference type="NCBI Taxonomy" id="579137"/>
    <lineage>
        <taxon>Archaea</taxon>
        <taxon>Methanobacteriati</taxon>
        <taxon>Methanobacteriota</taxon>
        <taxon>Methanomada group</taxon>
        <taxon>Methanococci</taxon>
        <taxon>Methanococcales</taxon>
        <taxon>Methanocaldococcaceae</taxon>
        <taxon>Methanocaldococcus</taxon>
    </lineage>
</organism>
<protein>
    <submittedName>
        <fullName evidence="2">Uncharacterized protein</fullName>
    </submittedName>
</protein>
<feature type="coiled-coil region" evidence="1">
    <location>
        <begin position="161"/>
        <end position="188"/>
    </location>
</feature>
<dbReference type="HOGENOM" id="CLU_124805_0_0_2"/>
<keyword evidence="3" id="KW-1185">Reference proteome</keyword>
<dbReference type="AlphaFoldDB" id="C9RIE5"/>
<sequence length="191" mass="21854">MNDNIDKNKNDCKNLDLEIALKLDQSINYLLNSAINFRKGNEDMANLISQLNPVLDNVEKTLDIVEDKYNQILERYKNGGSLNPDILEKFVENLENLTHVIENIKKITKNLNLEIEKHSTSISKLDETIAKLKTVNSDASNRVMLEFEKASAIIESNKKMLSEISKKNLALEERLKDLLLDLDNTLNECNH</sequence>
<dbReference type="EMBL" id="CP001787">
    <property type="protein sequence ID" value="ACX73347.1"/>
    <property type="molecule type" value="Genomic_DNA"/>
</dbReference>
<name>C9RIE5_METVM</name>
<dbReference type="eggNOG" id="arCOG08289">
    <property type="taxonomic scope" value="Archaea"/>
</dbReference>
<accession>C9RIE5</accession>
<dbReference type="STRING" id="579137.Metvu_1494"/>
<feature type="coiled-coil region" evidence="1">
    <location>
        <begin position="55"/>
        <end position="114"/>
    </location>
</feature>
<keyword evidence="1" id="KW-0175">Coiled coil</keyword>